<name>K0YIZ3_9ACTN</name>
<dbReference type="PATRIC" id="fig|742818.3.peg.1758"/>
<dbReference type="EMBL" id="ADMD01000009">
    <property type="protein sequence ID" value="EJZ83153.1"/>
    <property type="molecule type" value="Genomic_DNA"/>
</dbReference>
<evidence type="ECO:0000256" key="1">
    <source>
        <dbReference type="ARBA" id="ARBA00023015"/>
    </source>
</evidence>
<keyword evidence="7" id="KW-1185">Reference proteome</keyword>
<evidence type="ECO:0000256" key="2">
    <source>
        <dbReference type="ARBA" id="ARBA00023125"/>
    </source>
</evidence>
<keyword evidence="3" id="KW-0804">Transcription</keyword>
<dbReference type="OrthoDB" id="3192968at2"/>
<dbReference type="InterPro" id="IPR009057">
    <property type="entry name" value="Homeodomain-like_sf"/>
</dbReference>
<dbReference type="PANTHER" id="PTHR30055">
    <property type="entry name" value="HTH-TYPE TRANSCRIPTIONAL REGULATOR RUTR"/>
    <property type="match status" value="1"/>
</dbReference>
<dbReference type="GO" id="GO:0003700">
    <property type="term" value="F:DNA-binding transcription factor activity"/>
    <property type="evidence" value="ECO:0007669"/>
    <property type="project" value="TreeGrafter"/>
</dbReference>
<dbReference type="Proteomes" id="UP000006069">
    <property type="component" value="Unassembled WGS sequence"/>
</dbReference>
<gene>
    <name evidence="6" type="ORF">HMPREF9451_01671</name>
</gene>
<dbReference type="GO" id="GO:0000976">
    <property type="term" value="F:transcription cis-regulatory region binding"/>
    <property type="evidence" value="ECO:0007669"/>
    <property type="project" value="TreeGrafter"/>
</dbReference>
<comment type="caution">
    <text evidence="6">The sequence shown here is derived from an EMBL/GenBank/DDBJ whole genome shotgun (WGS) entry which is preliminary data.</text>
</comment>
<dbReference type="RefSeq" id="WP_009139851.1">
    <property type="nucleotide sequence ID" value="NZ_JH815199.1"/>
</dbReference>
<organism evidence="6 7">
    <name type="scientific">Slackia piriformis YIT 12062</name>
    <dbReference type="NCBI Taxonomy" id="742818"/>
    <lineage>
        <taxon>Bacteria</taxon>
        <taxon>Bacillati</taxon>
        <taxon>Actinomycetota</taxon>
        <taxon>Coriobacteriia</taxon>
        <taxon>Eggerthellales</taxon>
        <taxon>Eggerthellaceae</taxon>
        <taxon>Slackia</taxon>
    </lineage>
</organism>
<dbReference type="AlphaFoldDB" id="K0YIZ3"/>
<evidence type="ECO:0000313" key="7">
    <source>
        <dbReference type="Proteomes" id="UP000006069"/>
    </source>
</evidence>
<dbReference type="SUPFAM" id="SSF46689">
    <property type="entry name" value="Homeodomain-like"/>
    <property type="match status" value="1"/>
</dbReference>
<keyword evidence="2 4" id="KW-0238">DNA-binding</keyword>
<protein>
    <recommendedName>
        <fullName evidence="5">HTH tetR-type domain-containing protein</fullName>
    </recommendedName>
</protein>
<accession>K0YIZ3</accession>
<dbReference type="eggNOG" id="COG1309">
    <property type="taxonomic scope" value="Bacteria"/>
</dbReference>
<evidence type="ECO:0000256" key="3">
    <source>
        <dbReference type="ARBA" id="ARBA00023163"/>
    </source>
</evidence>
<dbReference type="PANTHER" id="PTHR30055:SF234">
    <property type="entry name" value="HTH-TYPE TRANSCRIPTIONAL REGULATOR BETI"/>
    <property type="match status" value="1"/>
</dbReference>
<feature type="domain" description="HTH tetR-type" evidence="5">
    <location>
        <begin position="6"/>
        <end position="66"/>
    </location>
</feature>
<evidence type="ECO:0000256" key="4">
    <source>
        <dbReference type="PROSITE-ProRule" id="PRU00335"/>
    </source>
</evidence>
<dbReference type="Pfam" id="PF00440">
    <property type="entry name" value="TetR_N"/>
    <property type="match status" value="1"/>
</dbReference>
<reference evidence="6 7" key="1">
    <citation type="submission" date="2012-08" db="EMBL/GenBank/DDBJ databases">
        <title>The Genome Sequence of Slackia piriformis YIT 12062.</title>
        <authorList>
            <consortium name="The Broad Institute Genome Sequencing Platform"/>
            <person name="Earl A."/>
            <person name="Ward D."/>
            <person name="Feldgarden M."/>
            <person name="Gevers D."/>
            <person name="Morotomi M."/>
            <person name="Walker B."/>
            <person name="Young S.K."/>
            <person name="Zeng Q."/>
            <person name="Gargeya S."/>
            <person name="Fitzgerald M."/>
            <person name="Haas B."/>
            <person name="Abouelleil A."/>
            <person name="Alvarado L."/>
            <person name="Arachchi H.M."/>
            <person name="Berlin A.M."/>
            <person name="Chapman S.B."/>
            <person name="Goldberg J."/>
            <person name="Griggs A."/>
            <person name="Gujja S."/>
            <person name="Hansen M."/>
            <person name="Howarth C."/>
            <person name="Imamovic A."/>
            <person name="Larimer J."/>
            <person name="McCowen C."/>
            <person name="Montmayeur A."/>
            <person name="Murphy C."/>
            <person name="Neiman D."/>
            <person name="Pearson M."/>
            <person name="Priest M."/>
            <person name="Roberts A."/>
            <person name="Saif S."/>
            <person name="Shea T."/>
            <person name="Sisk P."/>
            <person name="Sykes S."/>
            <person name="Wortman J."/>
            <person name="Nusbaum C."/>
            <person name="Birren B."/>
        </authorList>
    </citation>
    <scope>NUCLEOTIDE SEQUENCE [LARGE SCALE GENOMIC DNA]</scope>
    <source>
        <strain evidence="6 7">YIT 12062</strain>
    </source>
</reference>
<feature type="DNA-binding region" description="H-T-H motif" evidence="4">
    <location>
        <begin position="29"/>
        <end position="48"/>
    </location>
</feature>
<dbReference type="PROSITE" id="PS50977">
    <property type="entry name" value="HTH_TETR_2"/>
    <property type="match status" value="1"/>
</dbReference>
<dbReference type="Gene3D" id="1.10.357.10">
    <property type="entry name" value="Tetracycline Repressor, domain 2"/>
    <property type="match status" value="1"/>
</dbReference>
<evidence type="ECO:0000259" key="5">
    <source>
        <dbReference type="PROSITE" id="PS50977"/>
    </source>
</evidence>
<dbReference type="InterPro" id="IPR001647">
    <property type="entry name" value="HTH_TetR"/>
</dbReference>
<dbReference type="InterPro" id="IPR050109">
    <property type="entry name" value="HTH-type_TetR-like_transc_reg"/>
</dbReference>
<dbReference type="PRINTS" id="PR00455">
    <property type="entry name" value="HTHTETR"/>
</dbReference>
<sequence>MGNKAVISKDLILEASYKLVLESGPANLSIRSVAKACGVSVGSIYNYYPTKAMLVADAVGMFWQTSLSKEMFVASSGEDFVTFCERLMHDLEHTIKAFRKSWLSELAALDSESRKEVRARENAAFAHIKRGLVVAIEHDEGINLDALSSCSVKQGNKPAESLAALVWGVMVLSLQNNDTAYQSLFALMRTALYKN</sequence>
<keyword evidence="1" id="KW-0805">Transcription regulation</keyword>
<dbReference type="InParanoid" id="K0YIZ3"/>
<dbReference type="HOGENOM" id="CLU_104512_1_0_11"/>
<proteinExistence type="predicted"/>
<evidence type="ECO:0000313" key="6">
    <source>
        <dbReference type="EMBL" id="EJZ83153.1"/>
    </source>
</evidence>